<dbReference type="Pfam" id="PF13362">
    <property type="entry name" value="Toprim_3"/>
    <property type="match status" value="1"/>
</dbReference>
<evidence type="ECO:0000313" key="6">
    <source>
        <dbReference type="EMBL" id="WWT56530.1"/>
    </source>
</evidence>
<name>A0ABZ2IG23_9CAUL</name>
<organism evidence="6 7">
    <name type="scientific">Brevundimonas olei</name>
    <dbReference type="NCBI Taxonomy" id="657642"/>
    <lineage>
        <taxon>Bacteria</taxon>
        <taxon>Pseudomonadati</taxon>
        <taxon>Pseudomonadota</taxon>
        <taxon>Alphaproteobacteria</taxon>
        <taxon>Caulobacterales</taxon>
        <taxon>Caulobacteraceae</taxon>
        <taxon>Brevundimonas</taxon>
    </lineage>
</organism>
<feature type="region of interest" description="Disordered" evidence="1">
    <location>
        <begin position="1062"/>
        <end position="1094"/>
    </location>
</feature>
<dbReference type="Pfam" id="PF18818">
    <property type="entry name" value="MPTase-PolyVal"/>
    <property type="match status" value="1"/>
</dbReference>
<feature type="region of interest" description="Disordered" evidence="1">
    <location>
        <begin position="550"/>
        <end position="580"/>
    </location>
</feature>
<feature type="region of interest" description="Disordered" evidence="1">
    <location>
        <begin position="979"/>
        <end position="1004"/>
    </location>
</feature>
<gene>
    <name evidence="6" type="ORF">V8J38_16905</name>
</gene>
<protein>
    <submittedName>
        <fullName evidence="6">Zincin-like metallopeptidase domain-containing protein</fullName>
    </submittedName>
</protein>
<dbReference type="InterPro" id="IPR034154">
    <property type="entry name" value="TOPRIM_DnaG/twinkle"/>
</dbReference>
<dbReference type="InterPro" id="IPR043764">
    <property type="entry name" value="DUF5710"/>
</dbReference>
<evidence type="ECO:0000259" key="5">
    <source>
        <dbReference type="Pfam" id="PF18974"/>
    </source>
</evidence>
<feature type="domain" description="N-terminal" evidence="2">
    <location>
        <begin position="9"/>
        <end position="132"/>
    </location>
</feature>
<evidence type="ECO:0000313" key="7">
    <source>
        <dbReference type="Proteomes" id="UP001363460"/>
    </source>
</evidence>
<sequence>MAAPVTKFAQDASDRMADLIAKNQAPWQKPWAPGRRFRPYNPTTDKSYRGFNTIWLQAQGRSDSRWMTYNQAAAIGGQVRKGEKSTAIQFWQWSTMEKAVDSQGNPILGPDGKQRMVEVQLDRPRVRHAAVFNAEQIDGLPPEPERPLAPEWERHARAEKILAASPAAVRFVEGDSAYYSPGADAITLPLREQFPNPGNFYATALHEIGHSTGHVSRLDRDLTGPFGSELYAREELVAEFTSLFVGDELGIGHDPSRHASYVESWLRVIKEDPNALLRAAAQAEKASALVLGLERELSLEKTSEIERQAWAAHIEQPRSGQAPAERQKAMEERVHALAATLPAIPDGTTRAYHIEPTIDRPDRVGAMSGAGSLAGTGAWFTTDVTILAQVASSHRGDRPELSYVDRPRDVHALHVSGDGKEFFLPASLVEKRVPIGIVSTVDQDREQLMGLASGLGLTEPDLSRVQDLHAEIVEQVAQVIDHGPELADIPLAGVPLDGLRSFAEQTSGHLTVASELMARVAPRSLSGGRPSWLLPPEALLKAIQRVERSVNEREQAERADHFKAPQHEAGKAGQGDTMQADDNKEVAKEKIAISVPFREKDEAKRLGAKWDKTDKTWFIPEGTAIAPFAKWTEGRDAAEVEKSAPEIDPAAIAAERLNISVPFEEKGAARELGAKWDKTDKTWFIPEGAAIAPFAKWIEEQARSPAQDPHVEFGDAIRSMGLQLKGLPEMYDSGKVKQPMIRIPVDGDAPGEKSGAYVGYLDGKRPGGFIQNYKTGKEMTWWSSAPVPKLSPEEQRAQEAQRALLQQARDAEDLAKHQAVAKDVAQLVDRSPAAQASNPYLERKGVDGTSIKQMVEAIRFPLDAPFEKQANFGGKDHLLVPAHDLDGRVWTAQAIGPNGFKAYPKGSRLAGSHHLLNGEGLEAPGATVLLAEGYATAKTLAMETGLPTLATFSANNLVTVAEQLRERYPDHLLVLAGDNDHRKELQRDEQGRPKPNVGKEKAEKAAELTKGYTLLPSFDSQSKGSDWNDLFAENPKEFKRQVGEGLAAIQLEARARSLGLATNVPDREKERTLVKERENTKERAAPARGVEMAR</sequence>
<keyword evidence="6" id="KW-0614">Plasmid</keyword>
<feature type="domain" description="DUF5710" evidence="5">
    <location>
        <begin position="656"/>
        <end position="698"/>
    </location>
</feature>
<dbReference type="EMBL" id="CP146370">
    <property type="protein sequence ID" value="WWT56530.1"/>
    <property type="molecule type" value="Genomic_DNA"/>
</dbReference>
<dbReference type="RefSeq" id="WP_338578683.1">
    <property type="nucleotide sequence ID" value="NZ_CP146370.1"/>
</dbReference>
<geneLocation type="plasmid" evidence="6 7">
    <name>unnamed</name>
</geneLocation>
<keyword evidence="7" id="KW-1185">Reference proteome</keyword>
<evidence type="ECO:0000256" key="1">
    <source>
        <dbReference type="SAM" id="MobiDB-lite"/>
    </source>
</evidence>
<dbReference type="InterPro" id="IPR041459">
    <property type="entry name" value="MPTase-PolyVal"/>
</dbReference>
<feature type="compositionally biased region" description="Basic and acidic residues" evidence="1">
    <location>
        <begin position="1065"/>
        <end position="1094"/>
    </location>
</feature>
<feature type="domain" description="Toprim" evidence="3">
    <location>
        <begin position="928"/>
        <end position="1033"/>
    </location>
</feature>
<dbReference type="Proteomes" id="UP001363460">
    <property type="component" value="Plasmid unnamed"/>
</dbReference>
<dbReference type="Pfam" id="PF18974">
    <property type="entry name" value="DUF5710"/>
    <property type="match status" value="2"/>
</dbReference>
<dbReference type="InterPro" id="IPR006171">
    <property type="entry name" value="TOPRIM_dom"/>
</dbReference>
<evidence type="ECO:0000259" key="4">
    <source>
        <dbReference type="Pfam" id="PF18818"/>
    </source>
</evidence>
<dbReference type="InterPro" id="IPR013610">
    <property type="entry name" value="ArdC_N"/>
</dbReference>
<dbReference type="CDD" id="cd01029">
    <property type="entry name" value="TOPRIM_primases"/>
    <property type="match status" value="1"/>
</dbReference>
<feature type="domain" description="Polyvalent protein metallopeptidase" evidence="4">
    <location>
        <begin position="157"/>
        <end position="282"/>
    </location>
</feature>
<proteinExistence type="predicted"/>
<dbReference type="Pfam" id="PF08401">
    <property type="entry name" value="ArdcN"/>
    <property type="match status" value="1"/>
</dbReference>
<reference evidence="6 7" key="1">
    <citation type="submission" date="2024-02" db="EMBL/GenBank/DDBJ databases">
        <title>Distribution and functional of Brevundimonas-related endobacteria within Verticillium dahliae.</title>
        <authorList>
            <person name="Zeng H."/>
        </authorList>
    </citation>
    <scope>NUCLEOTIDE SEQUENCE [LARGE SCALE GENOMIC DNA]</scope>
    <source>
        <strain evidence="6 7">TRM 44200</strain>
        <plasmid evidence="6 7">unnamed</plasmid>
    </source>
</reference>
<feature type="compositionally biased region" description="Basic and acidic residues" evidence="1">
    <location>
        <begin position="550"/>
        <end position="570"/>
    </location>
</feature>
<feature type="domain" description="DUF5710" evidence="5">
    <location>
        <begin position="590"/>
        <end position="632"/>
    </location>
</feature>
<accession>A0ABZ2IG23</accession>
<evidence type="ECO:0000259" key="2">
    <source>
        <dbReference type="Pfam" id="PF08401"/>
    </source>
</evidence>
<evidence type="ECO:0000259" key="3">
    <source>
        <dbReference type="Pfam" id="PF13362"/>
    </source>
</evidence>